<keyword evidence="3" id="KW-0539">Nucleus</keyword>
<feature type="region of interest" description="Disordered" evidence="4">
    <location>
        <begin position="535"/>
        <end position="565"/>
    </location>
</feature>
<dbReference type="GO" id="GO:0005634">
    <property type="term" value="C:nucleus"/>
    <property type="evidence" value="ECO:0007669"/>
    <property type="project" value="UniProtKB-SubCell"/>
</dbReference>
<feature type="compositionally biased region" description="Polar residues" evidence="4">
    <location>
        <begin position="358"/>
        <end position="369"/>
    </location>
</feature>
<feature type="domain" description="CRC" evidence="5">
    <location>
        <begin position="118"/>
        <end position="213"/>
    </location>
</feature>
<comment type="subcellular location">
    <subcellularLocation>
        <location evidence="1">Nucleus</location>
    </subcellularLocation>
</comment>
<dbReference type="InterPro" id="IPR005172">
    <property type="entry name" value="CRC"/>
</dbReference>
<dbReference type="InterPro" id="IPR033467">
    <property type="entry name" value="Tesmin/TSO1-like_CXC"/>
</dbReference>
<proteinExistence type="inferred from homology"/>
<feature type="compositionally biased region" description="Basic and acidic residues" evidence="4">
    <location>
        <begin position="347"/>
        <end position="356"/>
    </location>
</feature>
<dbReference type="PROSITE" id="PS51634">
    <property type="entry name" value="CRC"/>
    <property type="match status" value="1"/>
</dbReference>
<evidence type="ECO:0000259" key="5">
    <source>
        <dbReference type="PROSITE" id="PS51634"/>
    </source>
</evidence>
<evidence type="ECO:0000256" key="3">
    <source>
        <dbReference type="ARBA" id="ARBA00023242"/>
    </source>
</evidence>
<dbReference type="PANTHER" id="PTHR12446:SF34">
    <property type="entry name" value="PROTEIN LIN-54 HOMOLOG"/>
    <property type="match status" value="1"/>
</dbReference>
<accession>A0A5D3E1A8</accession>
<dbReference type="AlphaFoldDB" id="A0A5D3E1A8"/>
<evidence type="ECO:0000256" key="4">
    <source>
        <dbReference type="SAM" id="MobiDB-lite"/>
    </source>
</evidence>
<evidence type="ECO:0000256" key="1">
    <source>
        <dbReference type="ARBA" id="ARBA00004123"/>
    </source>
</evidence>
<evidence type="ECO:0000313" key="7">
    <source>
        <dbReference type="Proteomes" id="UP000321947"/>
    </source>
</evidence>
<comment type="similarity">
    <text evidence="2">Belongs to the lin-54 family.</text>
</comment>
<dbReference type="Proteomes" id="UP000321947">
    <property type="component" value="Unassembled WGS sequence"/>
</dbReference>
<organism evidence="6 7">
    <name type="scientific">Cucumis melo var. makuwa</name>
    <name type="common">Oriental melon</name>
    <dbReference type="NCBI Taxonomy" id="1194695"/>
    <lineage>
        <taxon>Eukaryota</taxon>
        <taxon>Viridiplantae</taxon>
        <taxon>Streptophyta</taxon>
        <taxon>Embryophyta</taxon>
        <taxon>Tracheophyta</taxon>
        <taxon>Spermatophyta</taxon>
        <taxon>Magnoliopsida</taxon>
        <taxon>eudicotyledons</taxon>
        <taxon>Gunneridae</taxon>
        <taxon>Pentapetalae</taxon>
        <taxon>rosids</taxon>
        <taxon>fabids</taxon>
        <taxon>Cucurbitales</taxon>
        <taxon>Cucurbitaceae</taxon>
        <taxon>Benincaseae</taxon>
        <taxon>Cucumis</taxon>
    </lineage>
</organism>
<dbReference type="SMART" id="SM01114">
    <property type="entry name" value="CXC"/>
    <property type="match status" value="1"/>
</dbReference>
<protein>
    <submittedName>
        <fullName evidence="6">Protein tesmin/TSO1-like CXC 5</fullName>
    </submittedName>
</protein>
<feature type="region of interest" description="Disordered" evidence="4">
    <location>
        <begin position="83"/>
        <end position="110"/>
    </location>
</feature>
<dbReference type="PANTHER" id="PTHR12446">
    <property type="entry name" value="TESMIN/TSO1-RELATED"/>
    <property type="match status" value="1"/>
</dbReference>
<feature type="region of interest" description="Disordered" evidence="4">
    <location>
        <begin position="489"/>
        <end position="510"/>
    </location>
</feature>
<comment type="caution">
    <text evidence="6">The sequence shown here is derived from an EMBL/GenBank/DDBJ whole genome shotgun (WGS) entry which is preliminary data.</text>
</comment>
<dbReference type="Pfam" id="PF03638">
    <property type="entry name" value="TCR"/>
    <property type="match status" value="1"/>
</dbReference>
<feature type="compositionally biased region" description="Basic and acidic residues" evidence="4">
    <location>
        <begin position="371"/>
        <end position="383"/>
    </location>
</feature>
<sequence length="565" mass="60885">MDNLSSVIAQTDSVELGNVVSSDVPAKKLARQLDFTGIGGAVLPEHPHFQSRSRCQESESPAVIVVQSQSQPESPQQVVVLPIGTKAPLPPARKPDSPKSRSRSNVETKDATPKKQKQCKLCNCKHSRCLKLYCECFASGVYCDGCNCTNCHNNVEHEASRREAVETTLERNPNAFRPKIANSPHGTRESRDEIGELVMLGKHNKGCHCKKSGSEERQALFHGDHANNMAYIQQAANAAITGAIGTSGYACLPVSKKRKGPELGFGPVGKDSPLNSIPQLHQANNITCSGTPTSSPFPVAHVGSPVASGPSKFSFRSLLADLIQPHDLKELCSVLVVLTSEVAKIQAEQKSDEKQINDPPQISRASSSGDGVHHQKAEEKAADGECGSSNQSDRSVHDNSNSDSSDMTRARQMSPGTLALMCDEQDTMFMGAGLADGSAAHDCNTSSHVPDKSLSDVYTEQERIVLTKFRDCLNKLITLGEIKETKLTSRSESEVGNQNQSNNFTSNSGCQQRSISNGVVKNVALLAPRIPPIGTAAHHPNNDLPLKILPVPKNRKSKSQIDREV</sequence>
<dbReference type="EMBL" id="SSTD01001489">
    <property type="protein sequence ID" value="TYK29706.1"/>
    <property type="molecule type" value="Genomic_DNA"/>
</dbReference>
<dbReference type="GO" id="GO:0006355">
    <property type="term" value="P:regulation of DNA-templated transcription"/>
    <property type="evidence" value="ECO:0007669"/>
    <property type="project" value="TreeGrafter"/>
</dbReference>
<dbReference type="InterPro" id="IPR028307">
    <property type="entry name" value="Lin-54_fam"/>
</dbReference>
<feature type="compositionally biased region" description="Basic and acidic residues" evidence="4">
    <location>
        <begin position="93"/>
        <end position="110"/>
    </location>
</feature>
<reference evidence="6 7" key="1">
    <citation type="submission" date="2019-08" db="EMBL/GenBank/DDBJ databases">
        <title>Draft genome sequences of two oriental melons (Cucumis melo L. var makuwa).</title>
        <authorList>
            <person name="Kwon S.-Y."/>
        </authorList>
    </citation>
    <scope>NUCLEOTIDE SEQUENCE [LARGE SCALE GENOMIC DNA]</scope>
    <source>
        <strain evidence="7">cv. Chang Bougi</strain>
        <tissue evidence="6">Leaf</tissue>
    </source>
</reference>
<evidence type="ECO:0000313" key="6">
    <source>
        <dbReference type="EMBL" id="TYK29706.1"/>
    </source>
</evidence>
<gene>
    <name evidence="6" type="ORF">E5676_scaffold3607G00160</name>
</gene>
<feature type="compositionally biased region" description="Low complexity" evidence="4">
    <location>
        <begin position="497"/>
        <end position="508"/>
    </location>
</feature>
<feature type="region of interest" description="Disordered" evidence="4">
    <location>
        <begin position="347"/>
        <end position="411"/>
    </location>
</feature>
<evidence type="ECO:0000256" key="2">
    <source>
        <dbReference type="ARBA" id="ARBA00007267"/>
    </source>
</evidence>
<name>A0A5D3E1A8_CUCMM</name>